<evidence type="ECO:0000256" key="12">
    <source>
        <dbReference type="ARBA" id="ARBA00022989"/>
    </source>
</evidence>
<evidence type="ECO:0000256" key="21">
    <source>
        <dbReference type="ARBA" id="ARBA00031182"/>
    </source>
</evidence>
<comment type="catalytic activity">
    <reaction evidence="39">
        <text>1-hexadecanoyl-sn-glycero-3-phosphocholine + H2O = sn-glycerol 3-phosphocholine + hexadecanoate + H(+)</text>
        <dbReference type="Rhea" id="RHEA:40435"/>
        <dbReference type="ChEBI" id="CHEBI:7896"/>
        <dbReference type="ChEBI" id="CHEBI:15377"/>
        <dbReference type="ChEBI" id="CHEBI:15378"/>
        <dbReference type="ChEBI" id="CHEBI:16870"/>
        <dbReference type="ChEBI" id="CHEBI:72998"/>
    </reaction>
    <physiologicalReaction direction="left-to-right" evidence="39">
        <dbReference type="Rhea" id="RHEA:40436"/>
    </physiologicalReaction>
</comment>
<reference evidence="50" key="1">
    <citation type="submission" date="2025-08" db="UniProtKB">
        <authorList>
            <consortium name="RefSeq"/>
        </authorList>
    </citation>
    <scope>IDENTIFICATION</scope>
    <source>
        <tissue evidence="50">Sperm</tissue>
    </source>
</reference>
<evidence type="ECO:0000256" key="42">
    <source>
        <dbReference type="ARBA" id="ARBA00048872"/>
    </source>
</evidence>
<dbReference type="KEGG" id="pmrn:116953854"/>
<comment type="catalytic activity">
    <reaction evidence="41">
        <text>1,3-dihexadecanoyl-2-(9Z-octadecenoyl)glycerol + H2O = 1,3-dihexadecanoylglycerol + (9Z)-octadecenoate + H(+)</text>
        <dbReference type="Rhea" id="RHEA:40983"/>
        <dbReference type="ChEBI" id="CHEBI:15377"/>
        <dbReference type="ChEBI" id="CHEBI:15378"/>
        <dbReference type="ChEBI" id="CHEBI:30823"/>
        <dbReference type="ChEBI" id="CHEBI:75688"/>
        <dbReference type="ChEBI" id="CHEBI:77619"/>
    </reaction>
    <physiologicalReaction direction="left-to-right" evidence="41">
        <dbReference type="Rhea" id="RHEA:40984"/>
    </physiologicalReaction>
</comment>
<comment type="catalytic activity">
    <reaction evidence="19">
        <text>a 1,2-diacyl-sn-glycero-3-phosphocholine + H2O = a 1-acyl-sn-glycero-3-phosphocholine + a fatty acid + H(+)</text>
        <dbReference type="Rhea" id="RHEA:15801"/>
        <dbReference type="ChEBI" id="CHEBI:15377"/>
        <dbReference type="ChEBI" id="CHEBI:15378"/>
        <dbReference type="ChEBI" id="CHEBI:28868"/>
        <dbReference type="ChEBI" id="CHEBI:57643"/>
        <dbReference type="ChEBI" id="CHEBI:58168"/>
        <dbReference type="EC" id="3.1.1.4"/>
    </reaction>
    <physiologicalReaction direction="left-to-right" evidence="19">
        <dbReference type="Rhea" id="RHEA:15802"/>
    </physiologicalReaction>
</comment>
<comment type="subcellular location">
    <subcellularLocation>
        <location evidence="1">Apical cell membrane</location>
        <topology evidence="1">Single-pass type I membrane protein</topology>
    </subcellularLocation>
</comment>
<comment type="catalytic activity">
    <reaction evidence="27">
        <text>1-(9Z-octadecenoyl)-glycerol + H2O = glycerol + (9Z)-octadecenoate + H(+)</text>
        <dbReference type="Rhea" id="RHEA:38487"/>
        <dbReference type="ChEBI" id="CHEBI:15377"/>
        <dbReference type="ChEBI" id="CHEBI:15378"/>
        <dbReference type="ChEBI" id="CHEBI:17754"/>
        <dbReference type="ChEBI" id="CHEBI:30823"/>
        <dbReference type="ChEBI" id="CHEBI:75342"/>
    </reaction>
    <physiologicalReaction direction="left-to-right" evidence="27">
        <dbReference type="Rhea" id="RHEA:38488"/>
    </physiologicalReaction>
</comment>
<dbReference type="InterPro" id="IPR038885">
    <property type="entry name" value="PLB1"/>
</dbReference>
<dbReference type="PANTHER" id="PTHR21325:SF45">
    <property type="entry name" value="PHOSPHOLIPASE B1, MEMBRANE-ASSOCIATED"/>
    <property type="match status" value="1"/>
</dbReference>
<dbReference type="InterPro" id="IPR001087">
    <property type="entry name" value="GDSL"/>
</dbReference>
<keyword evidence="14" id="KW-0472">Membrane</keyword>
<evidence type="ECO:0000256" key="47">
    <source>
        <dbReference type="SAM" id="MobiDB-lite"/>
    </source>
</evidence>
<dbReference type="SUPFAM" id="SSF52266">
    <property type="entry name" value="SGNH hydrolase"/>
    <property type="match status" value="1"/>
</dbReference>
<evidence type="ECO:0000256" key="17">
    <source>
        <dbReference type="ARBA" id="ARBA00023369"/>
    </source>
</evidence>
<evidence type="ECO:0000256" key="33">
    <source>
        <dbReference type="ARBA" id="ARBA00048227"/>
    </source>
</evidence>
<keyword evidence="13" id="KW-0443">Lipid metabolism</keyword>
<evidence type="ECO:0000256" key="11">
    <source>
        <dbReference type="ARBA" id="ARBA00022801"/>
    </source>
</evidence>
<dbReference type="GO" id="GO:0004623">
    <property type="term" value="F:phospholipase A2 activity"/>
    <property type="evidence" value="ECO:0007669"/>
    <property type="project" value="UniProtKB-EC"/>
</dbReference>
<dbReference type="GO" id="GO:0031526">
    <property type="term" value="C:brush border membrane"/>
    <property type="evidence" value="ECO:0007669"/>
    <property type="project" value="TreeGrafter"/>
</dbReference>
<feature type="region of interest" description="Disordered" evidence="47">
    <location>
        <begin position="407"/>
        <end position="503"/>
    </location>
</feature>
<sequence length="550" mass="58604">MERSLGWRLVAITACCCLLPPGVGAESRSYQEAFSEILRLSQLGLTQEEALVPDPRAESPKNVFPCQALAPSASPPTSVHSLRPSDIKVVAALGDSITAGFGMQSTGILTLLKEHRERAFSIGGWETFETAITLPNIVRAVGAAALVGSSQNSTKWRDNPIDRDAAGFNVAVTGSTAQDLLSQARLLTDLLQNDTRVDFQNDWKLLTLFIGGNDLCDSCKGGHSQEDYVGNITATIDYIKQHVPRVFMNLVQVMQVLPLRNVSKPGLLCNLNKIFCSCVLTPSSPAALEELEQLNKDYQRGLETLLASGRYDHNDSFTVTLQPCIRDTLPPTLPDGKVDGSFFAVDCFHFATKGHETFTSMLWNNMMEPEGAKTVLPELIHPPPQLVCPSEESPYLYTRQNSGTAAAASTTTKGSASSLHTVKTTASTTARATTKGSATSLHTVKTTASTTPRATTKGSASSLHTVKTTASTTPRATTKGSATSLHTVKTTASTTPRATTKGSATSLHTVKTTASTTPRATTKGSATSLHSTGLSAASLMLLPLVGLLRW</sequence>
<evidence type="ECO:0000313" key="49">
    <source>
        <dbReference type="Proteomes" id="UP001318040"/>
    </source>
</evidence>
<comment type="catalytic activity">
    <reaction evidence="26">
        <text>1,3-dihexadecanoyl-2-(9Z-octadecenoyl)glycerol + H2O = 1-hexadecanoyl-2-(9Z-octadecenoyl)-glycerol + hexadecanoate + H(+)</text>
        <dbReference type="Rhea" id="RHEA:40979"/>
        <dbReference type="ChEBI" id="CHEBI:7896"/>
        <dbReference type="ChEBI" id="CHEBI:15377"/>
        <dbReference type="ChEBI" id="CHEBI:15378"/>
        <dbReference type="ChEBI" id="CHEBI:75585"/>
        <dbReference type="ChEBI" id="CHEBI:75688"/>
    </reaction>
    <physiologicalReaction direction="left-to-right" evidence="26">
        <dbReference type="Rhea" id="RHEA:40980"/>
    </physiologicalReaction>
</comment>
<evidence type="ECO:0000256" key="41">
    <source>
        <dbReference type="ARBA" id="ARBA00048869"/>
    </source>
</evidence>
<evidence type="ECO:0000256" key="31">
    <source>
        <dbReference type="ARBA" id="ARBA00048049"/>
    </source>
</evidence>
<keyword evidence="9 48" id="KW-0732">Signal</keyword>
<comment type="catalytic activity">
    <reaction evidence="34">
        <text>1-hexadecanoyl-2-(9Z,12Z-octadecadienoyl)-sn-glycero-3-phosphocholine + H2O = 2-(9Z,12Z-octadecadienoyl)-sn-glycero-3-phosphocholine + hexadecanoate + H(+)</text>
        <dbReference type="Rhea" id="RHEA:40971"/>
        <dbReference type="ChEBI" id="CHEBI:7896"/>
        <dbReference type="ChEBI" id="CHEBI:15377"/>
        <dbReference type="ChEBI" id="CHEBI:15378"/>
        <dbReference type="ChEBI" id="CHEBI:73002"/>
        <dbReference type="ChEBI" id="CHEBI:76084"/>
    </reaction>
    <physiologicalReaction direction="left-to-right" evidence="34">
        <dbReference type="Rhea" id="RHEA:40972"/>
    </physiologicalReaction>
</comment>
<evidence type="ECO:0000256" key="43">
    <source>
        <dbReference type="ARBA" id="ARBA00048939"/>
    </source>
</evidence>
<gene>
    <name evidence="50" type="primary">LOC116953854</name>
</gene>
<evidence type="ECO:0000256" key="9">
    <source>
        <dbReference type="ARBA" id="ARBA00022729"/>
    </source>
</evidence>
<accession>A0AAJ7U841</accession>
<dbReference type="InterPro" id="IPR035547">
    <property type="entry name" value="Phospholipase_B"/>
</dbReference>
<evidence type="ECO:0000256" key="15">
    <source>
        <dbReference type="ARBA" id="ARBA00023180"/>
    </source>
</evidence>
<comment type="catalytic activity">
    <reaction evidence="37">
        <text>a 1-acyl-sn-glycero-3-phosphocholine + H2O = sn-glycerol 3-phosphocholine + a fatty acid + H(+)</text>
        <dbReference type="Rhea" id="RHEA:15177"/>
        <dbReference type="ChEBI" id="CHEBI:15377"/>
        <dbReference type="ChEBI" id="CHEBI:15378"/>
        <dbReference type="ChEBI" id="CHEBI:16870"/>
        <dbReference type="ChEBI" id="CHEBI:28868"/>
        <dbReference type="ChEBI" id="CHEBI:58168"/>
        <dbReference type="EC" id="3.1.1.5"/>
    </reaction>
    <physiologicalReaction direction="left-to-right" evidence="37">
        <dbReference type="Rhea" id="RHEA:15178"/>
    </physiologicalReaction>
</comment>
<dbReference type="AlphaFoldDB" id="A0AAJ7U841"/>
<keyword evidence="16" id="KW-1208">Phospholipid metabolism</keyword>
<evidence type="ECO:0000256" key="20">
    <source>
        <dbReference type="ARBA" id="ARBA00029723"/>
    </source>
</evidence>
<evidence type="ECO:0000313" key="50">
    <source>
        <dbReference type="RefSeq" id="XP_032830012.1"/>
    </source>
</evidence>
<comment type="catalytic activity">
    <reaction evidence="42">
        <text>1-O-hexadecyl-2-(9Z)-octadecenoyl-sn-glycero-3-phosphocholine + H2O = 1-O-hexadecyl-sn-glycero-3-phosphocholine + (9Z)-octadecenoate + H(+)</text>
        <dbReference type="Rhea" id="RHEA:40915"/>
        <dbReference type="ChEBI" id="CHEBI:15377"/>
        <dbReference type="ChEBI" id="CHEBI:15378"/>
        <dbReference type="ChEBI" id="CHEBI:30823"/>
        <dbReference type="ChEBI" id="CHEBI:34112"/>
        <dbReference type="ChEBI" id="CHEBI:64496"/>
    </reaction>
    <physiologicalReaction direction="left-to-right" evidence="42">
        <dbReference type="Rhea" id="RHEA:40916"/>
    </physiologicalReaction>
</comment>
<dbReference type="PANTHER" id="PTHR21325">
    <property type="entry name" value="PHOSPHOLIPASE B, PLB1"/>
    <property type="match status" value="1"/>
</dbReference>
<evidence type="ECO:0000256" key="36">
    <source>
        <dbReference type="ARBA" id="ARBA00048386"/>
    </source>
</evidence>
<dbReference type="Pfam" id="PF00657">
    <property type="entry name" value="Lipase_GDSL"/>
    <property type="match status" value="1"/>
</dbReference>
<comment type="catalytic activity">
    <reaction evidence="18">
        <text>1-hexadecanoyl-2-(9Z,12Z-octadecadienoyl)-sn-glycero-3-phosphocholine + H2O = (9Z,12Z)-octadecadienoate + 1-hexadecanoyl-sn-glycero-3-phosphocholine + H(+)</text>
        <dbReference type="Rhea" id="RHEA:40811"/>
        <dbReference type="ChEBI" id="CHEBI:15377"/>
        <dbReference type="ChEBI" id="CHEBI:15378"/>
        <dbReference type="ChEBI" id="CHEBI:30245"/>
        <dbReference type="ChEBI" id="CHEBI:72998"/>
        <dbReference type="ChEBI" id="CHEBI:73002"/>
    </reaction>
    <physiologicalReaction direction="left-to-right" evidence="18">
        <dbReference type="Rhea" id="RHEA:40812"/>
    </physiologicalReaction>
</comment>
<comment type="catalytic activity">
    <reaction evidence="44">
        <text>1,2-dihexadecanoyl-sn-glycero-3-phosphocholine + 2 H2O = sn-glycerol 3-phosphocholine + 2 hexadecanoate + 2 H(+)</text>
        <dbReference type="Rhea" id="RHEA:40975"/>
        <dbReference type="ChEBI" id="CHEBI:7896"/>
        <dbReference type="ChEBI" id="CHEBI:15377"/>
        <dbReference type="ChEBI" id="CHEBI:15378"/>
        <dbReference type="ChEBI" id="CHEBI:16870"/>
        <dbReference type="ChEBI" id="CHEBI:72999"/>
    </reaction>
    <physiologicalReaction direction="left-to-right" evidence="44">
        <dbReference type="Rhea" id="RHEA:40976"/>
    </physiologicalReaction>
</comment>
<evidence type="ECO:0000256" key="30">
    <source>
        <dbReference type="ARBA" id="ARBA00048015"/>
    </source>
</evidence>
<evidence type="ECO:0000256" key="39">
    <source>
        <dbReference type="ARBA" id="ARBA00048656"/>
    </source>
</evidence>
<evidence type="ECO:0000256" key="27">
    <source>
        <dbReference type="ARBA" id="ARBA00047438"/>
    </source>
</evidence>
<evidence type="ECO:0000256" key="40">
    <source>
        <dbReference type="ARBA" id="ARBA00048699"/>
    </source>
</evidence>
<organism evidence="49 50">
    <name type="scientific">Petromyzon marinus</name>
    <name type="common">Sea lamprey</name>
    <dbReference type="NCBI Taxonomy" id="7757"/>
    <lineage>
        <taxon>Eukaryota</taxon>
        <taxon>Metazoa</taxon>
        <taxon>Chordata</taxon>
        <taxon>Craniata</taxon>
        <taxon>Vertebrata</taxon>
        <taxon>Cyclostomata</taxon>
        <taxon>Hyperoartia</taxon>
        <taxon>Petromyzontiformes</taxon>
        <taxon>Petromyzontidae</taxon>
        <taxon>Petromyzon</taxon>
    </lineage>
</organism>
<keyword evidence="15" id="KW-0325">Glycoprotein</keyword>
<evidence type="ECO:0000256" key="34">
    <source>
        <dbReference type="ARBA" id="ARBA00048362"/>
    </source>
</evidence>
<dbReference type="GO" id="GO:0004622">
    <property type="term" value="F:phosphatidylcholine lysophospholipase activity"/>
    <property type="evidence" value="ECO:0007669"/>
    <property type="project" value="UniProtKB-EC"/>
</dbReference>
<dbReference type="Proteomes" id="UP001318040">
    <property type="component" value="Chromosome 53"/>
</dbReference>
<evidence type="ECO:0000256" key="44">
    <source>
        <dbReference type="ARBA" id="ARBA00049363"/>
    </source>
</evidence>
<feature type="signal peptide" evidence="48">
    <location>
        <begin position="1"/>
        <end position="25"/>
    </location>
</feature>
<dbReference type="InterPro" id="IPR036514">
    <property type="entry name" value="SGNH_hydro_sf"/>
</dbReference>
<comment type="catalytic activity">
    <reaction evidence="30">
        <text>1-hexadecanoyl-2-(9Z-octadecenoyl)-sn-glycero-3-phospho-(1'-sn-glycerol) + H2O = 1-hexadecanoyl-sn-glycero-3-phospho-(1'-sn-glycerol) + (9Z)-octadecenoate + H(+)</text>
        <dbReference type="Rhea" id="RHEA:40919"/>
        <dbReference type="ChEBI" id="CHEBI:15377"/>
        <dbReference type="ChEBI" id="CHEBI:15378"/>
        <dbReference type="ChEBI" id="CHEBI:30823"/>
        <dbReference type="ChEBI" id="CHEBI:72841"/>
        <dbReference type="ChEBI" id="CHEBI:75158"/>
    </reaction>
    <physiologicalReaction direction="left-to-right" evidence="30">
        <dbReference type="Rhea" id="RHEA:40920"/>
    </physiologicalReaction>
</comment>
<dbReference type="EC" id="3.1.1.5" evidence="3"/>
<dbReference type="GO" id="GO:0006644">
    <property type="term" value="P:phospholipid metabolic process"/>
    <property type="evidence" value="ECO:0007669"/>
    <property type="project" value="TreeGrafter"/>
</dbReference>
<evidence type="ECO:0000256" key="25">
    <source>
        <dbReference type="ARBA" id="ARBA00047324"/>
    </source>
</evidence>
<proteinExistence type="inferred from homology"/>
<evidence type="ECO:0000256" key="14">
    <source>
        <dbReference type="ARBA" id="ARBA00023136"/>
    </source>
</evidence>
<feature type="compositionally biased region" description="Low complexity" evidence="47">
    <location>
        <begin position="465"/>
        <end position="479"/>
    </location>
</feature>
<evidence type="ECO:0000256" key="22">
    <source>
        <dbReference type="ARBA" id="ARBA00031485"/>
    </source>
</evidence>
<comment type="catalytic activity">
    <reaction evidence="28">
        <text>1-hexadecanoyl-2-(9Z)-octadecenoyl-3-octadecanoyl-sn-glycerol + H2O = 1-hexadecanoyl-2-(9Z-octadecenoyl)-sn-glycerol + octadecanoate + H(+)</text>
        <dbReference type="Rhea" id="RHEA:41111"/>
        <dbReference type="ChEBI" id="CHEBI:15377"/>
        <dbReference type="ChEBI" id="CHEBI:15378"/>
        <dbReference type="ChEBI" id="CHEBI:25629"/>
        <dbReference type="ChEBI" id="CHEBI:75466"/>
        <dbReference type="ChEBI" id="CHEBI:77623"/>
    </reaction>
    <physiologicalReaction direction="left-to-right" evidence="28">
        <dbReference type="Rhea" id="RHEA:41112"/>
    </physiologicalReaction>
</comment>
<comment type="catalytic activity">
    <reaction evidence="25">
        <text>1-hexadecanoyl-2-(9Z)-octadecenoyl-3-octadecanoyl-sn-glycerol + H2O = 2-(9Z-octadecenoyl)-3-octadecanoyl-sn-glycerol + hexadecanoate + H(+)</text>
        <dbReference type="Rhea" id="RHEA:41107"/>
        <dbReference type="ChEBI" id="CHEBI:7896"/>
        <dbReference type="ChEBI" id="CHEBI:15377"/>
        <dbReference type="ChEBI" id="CHEBI:15378"/>
        <dbReference type="ChEBI" id="CHEBI:75558"/>
        <dbReference type="ChEBI" id="CHEBI:77623"/>
    </reaction>
    <physiologicalReaction direction="left-to-right" evidence="25">
        <dbReference type="Rhea" id="RHEA:41108"/>
    </physiologicalReaction>
</comment>
<dbReference type="RefSeq" id="XP_032830012.1">
    <property type="nucleotide sequence ID" value="XM_032974121.1"/>
</dbReference>
<dbReference type="GO" id="GO:0050253">
    <property type="term" value="F:retinyl-palmitate esterase activity"/>
    <property type="evidence" value="ECO:0007669"/>
    <property type="project" value="TreeGrafter"/>
</dbReference>
<dbReference type="PROSITE" id="PS01098">
    <property type="entry name" value="LIPASE_GDSL_SER"/>
    <property type="match status" value="1"/>
</dbReference>
<evidence type="ECO:0000256" key="37">
    <source>
        <dbReference type="ARBA" id="ARBA00048454"/>
    </source>
</evidence>
<evidence type="ECO:0000256" key="19">
    <source>
        <dbReference type="ARBA" id="ARBA00023422"/>
    </source>
</evidence>
<keyword evidence="49" id="KW-1185">Reference proteome</keyword>
<evidence type="ECO:0000256" key="29">
    <source>
        <dbReference type="ARBA" id="ARBA00048011"/>
    </source>
</evidence>
<comment type="catalytic activity">
    <reaction evidence="33">
        <text>1,2-dihexadecanoyl-sn-glycero-3-phosphocholine + H2O = 1-hexadecanoyl-sn-glycero-3-phosphocholine + hexadecanoate + H(+)</text>
        <dbReference type="Rhea" id="RHEA:41223"/>
        <dbReference type="ChEBI" id="CHEBI:7896"/>
        <dbReference type="ChEBI" id="CHEBI:15377"/>
        <dbReference type="ChEBI" id="CHEBI:15378"/>
        <dbReference type="ChEBI" id="CHEBI:72998"/>
        <dbReference type="ChEBI" id="CHEBI:72999"/>
    </reaction>
    <physiologicalReaction direction="left-to-right" evidence="33">
        <dbReference type="Rhea" id="RHEA:41224"/>
    </physiologicalReaction>
</comment>
<comment type="catalytic activity">
    <reaction evidence="38">
        <text>1-hexadecanoyl-2-(9Z-octadecenoyl)-sn-glycero-3-phosphoethanolamine + H2O = 1-hexadecanoyl-sn-glycero-3-phosphoethanolamine + (9Z)-octadecenoate + H(+)</text>
        <dbReference type="Rhea" id="RHEA:40911"/>
        <dbReference type="ChEBI" id="CHEBI:15377"/>
        <dbReference type="ChEBI" id="CHEBI:15378"/>
        <dbReference type="ChEBI" id="CHEBI:30823"/>
        <dbReference type="ChEBI" id="CHEBI:73004"/>
        <dbReference type="ChEBI" id="CHEBI:73007"/>
    </reaction>
    <physiologicalReaction direction="left-to-right" evidence="38">
        <dbReference type="Rhea" id="RHEA:40912"/>
    </physiologicalReaction>
</comment>
<evidence type="ECO:0000256" key="24">
    <source>
        <dbReference type="ARBA" id="ARBA00045916"/>
    </source>
</evidence>
<dbReference type="FunFam" id="3.40.50.1110:FF:000005">
    <property type="entry name" value="Phospholipase B1"/>
    <property type="match status" value="1"/>
</dbReference>
<dbReference type="EC" id="3.1.1.3" evidence="5"/>
<evidence type="ECO:0000256" key="26">
    <source>
        <dbReference type="ARBA" id="ARBA00047363"/>
    </source>
</evidence>
<evidence type="ECO:0000256" key="46">
    <source>
        <dbReference type="ARBA" id="ARBA00049461"/>
    </source>
</evidence>
<keyword evidence="11" id="KW-0378">Hydrolase</keyword>
<evidence type="ECO:0000256" key="3">
    <source>
        <dbReference type="ARBA" id="ARBA00013274"/>
    </source>
</evidence>
<name>A0AAJ7U841_PETMA</name>
<evidence type="ECO:0000256" key="48">
    <source>
        <dbReference type="SAM" id="SignalP"/>
    </source>
</evidence>
<comment type="catalytic activity">
    <reaction evidence="46">
        <text>2-(9Z-octadecenoyl)-glycerol + H2O = glycerol + (9Z)-octadecenoate + H(+)</text>
        <dbReference type="Rhea" id="RHEA:38491"/>
        <dbReference type="ChEBI" id="CHEBI:15377"/>
        <dbReference type="ChEBI" id="CHEBI:15378"/>
        <dbReference type="ChEBI" id="CHEBI:17754"/>
        <dbReference type="ChEBI" id="CHEBI:30823"/>
        <dbReference type="ChEBI" id="CHEBI:73990"/>
    </reaction>
    <physiologicalReaction direction="left-to-right" evidence="46">
        <dbReference type="Rhea" id="RHEA:38492"/>
    </physiologicalReaction>
</comment>
<comment type="catalytic activity">
    <reaction evidence="29">
        <text>2,3-di-(9Z)-octadecenoyl-sn-glycerol + H2O = 3-(9Z-octadecenoyl)-sn-glycerol + (9Z)-octadecenoate + H(+)</text>
        <dbReference type="Rhea" id="RHEA:42604"/>
        <dbReference type="ChEBI" id="CHEBI:15377"/>
        <dbReference type="ChEBI" id="CHEBI:15378"/>
        <dbReference type="ChEBI" id="CHEBI:30823"/>
        <dbReference type="ChEBI" id="CHEBI:75824"/>
        <dbReference type="ChEBI" id="CHEBI:75938"/>
    </reaction>
    <physiologicalReaction direction="left-to-right" evidence="29">
        <dbReference type="Rhea" id="RHEA:42605"/>
    </physiologicalReaction>
</comment>
<dbReference type="InterPro" id="IPR008265">
    <property type="entry name" value="Lipase_GDSL_AS"/>
</dbReference>
<feature type="compositionally biased region" description="Low complexity" evidence="47">
    <location>
        <begin position="487"/>
        <end position="501"/>
    </location>
</feature>
<evidence type="ECO:0000256" key="23">
    <source>
        <dbReference type="ARBA" id="ARBA00033022"/>
    </source>
</evidence>
<evidence type="ECO:0000256" key="16">
    <source>
        <dbReference type="ARBA" id="ARBA00023264"/>
    </source>
</evidence>
<feature type="chain" id="PRO_5042484098" description="Phospholipase B1, membrane-associated" evidence="48">
    <location>
        <begin position="26"/>
        <end position="550"/>
    </location>
</feature>
<keyword evidence="8" id="KW-0812">Transmembrane</keyword>
<evidence type="ECO:0000256" key="4">
    <source>
        <dbReference type="ARBA" id="ARBA00013278"/>
    </source>
</evidence>
<evidence type="ECO:0000256" key="18">
    <source>
        <dbReference type="ARBA" id="ARBA00023408"/>
    </source>
</evidence>
<evidence type="ECO:0000256" key="45">
    <source>
        <dbReference type="ARBA" id="ARBA00049372"/>
    </source>
</evidence>
<dbReference type="CDD" id="cd01824">
    <property type="entry name" value="Phospholipase_B_like"/>
    <property type="match status" value="1"/>
</dbReference>
<evidence type="ECO:0000256" key="1">
    <source>
        <dbReference type="ARBA" id="ARBA00004247"/>
    </source>
</evidence>
<comment type="function">
    <text evidence="24">Calcium-independent membrane-associated phospholipase that catalyzes complete diacylation of phospholipids by hydrolyzing both sn-1 and sn-2 fatty acyl chains attached to the glycerol backbone (phospholipase B activity). Has dual phospholipase and lysophospholipase activities toward diacylphospholipids. Preferentially cleaves sn-2 ester bonds over sn-1 bonds. Acts as a lipase toward glycerolipid substrates. Hydrolyzes fatty acyl chains of diacylglycerols with preference for the sn-2 position and of triacylglycerols with not positional selectivity. May also hydrolyze long chain retinyl esters such as retinyl palmitate. May contribute to digestion of dietary phospholipids, glycerolipids and retinoids, facilitating lipid absorption at the brush border.</text>
</comment>
<evidence type="ECO:0000256" key="2">
    <source>
        <dbReference type="ARBA" id="ARBA00009979"/>
    </source>
</evidence>
<evidence type="ECO:0000256" key="38">
    <source>
        <dbReference type="ARBA" id="ARBA00048613"/>
    </source>
</evidence>
<evidence type="ECO:0000256" key="5">
    <source>
        <dbReference type="ARBA" id="ARBA00013279"/>
    </source>
</evidence>
<evidence type="ECO:0000256" key="7">
    <source>
        <dbReference type="ARBA" id="ARBA00022475"/>
    </source>
</evidence>
<comment type="catalytic activity">
    <reaction evidence="40">
        <text>1-hexadecanoyl-2-(9Z-octadecenoyl)-sn-glycero-3-phosphocholine + H2O = 1-hexadecanoyl-sn-glycero-3-phosphocholine + (9Z)-octadecenoate + H(+)</text>
        <dbReference type="Rhea" id="RHEA:38779"/>
        <dbReference type="ChEBI" id="CHEBI:15377"/>
        <dbReference type="ChEBI" id="CHEBI:15378"/>
        <dbReference type="ChEBI" id="CHEBI:30823"/>
        <dbReference type="ChEBI" id="CHEBI:72998"/>
        <dbReference type="ChEBI" id="CHEBI:73001"/>
    </reaction>
    <physiologicalReaction direction="left-to-right" evidence="40">
        <dbReference type="Rhea" id="RHEA:38780"/>
    </physiologicalReaction>
</comment>
<comment type="catalytic activity">
    <reaction evidence="32">
        <text>1,2-di-(9Z-octadecenoyl)-sn-glycero-3-phosphocholine + H2O = 1-(9Z-octadecenoyl)-sn-glycero-3-phosphocholine + (9Z)-octadecenoate + H(+)</text>
        <dbReference type="Rhea" id="RHEA:40923"/>
        <dbReference type="ChEBI" id="CHEBI:15377"/>
        <dbReference type="ChEBI" id="CHEBI:15378"/>
        <dbReference type="ChEBI" id="CHEBI:28610"/>
        <dbReference type="ChEBI" id="CHEBI:30823"/>
        <dbReference type="ChEBI" id="CHEBI:74669"/>
    </reaction>
    <physiologicalReaction direction="left-to-right" evidence="32">
        <dbReference type="Rhea" id="RHEA:40924"/>
    </physiologicalReaction>
</comment>
<evidence type="ECO:0000256" key="28">
    <source>
        <dbReference type="ARBA" id="ARBA00047459"/>
    </source>
</evidence>
<evidence type="ECO:0000256" key="6">
    <source>
        <dbReference type="ARBA" id="ARBA00015133"/>
    </source>
</evidence>
<keyword evidence="10" id="KW-0677">Repeat</keyword>
<evidence type="ECO:0000256" key="13">
    <source>
        <dbReference type="ARBA" id="ARBA00023098"/>
    </source>
</evidence>
<evidence type="ECO:0000256" key="35">
    <source>
        <dbReference type="ARBA" id="ARBA00048374"/>
    </source>
</evidence>
<dbReference type="EC" id="3.1.1.4" evidence="4"/>
<evidence type="ECO:0000256" key="10">
    <source>
        <dbReference type="ARBA" id="ARBA00022737"/>
    </source>
</evidence>
<keyword evidence="12" id="KW-1133">Transmembrane helix</keyword>
<comment type="catalytic activity">
    <reaction evidence="17">
        <text>a triacylglycerol + H2O = a diacylglycerol + a fatty acid + H(+)</text>
        <dbReference type="Rhea" id="RHEA:12044"/>
        <dbReference type="ChEBI" id="CHEBI:15377"/>
        <dbReference type="ChEBI" id="CHEBI:15378"/>
        <dbReference type="ChEBI" id="CHEBI:17855"/>
        <dbReference type="ChEBI" id="CHEBI:18035"/>
        <dbReference type="ChEBI" id="CHEBI:28868"/>
        <dbReference type="EC" id="3.1.1.3"/>
    </reaction>
    <physiologicalReaction direction="left-to-right" evidence="17">
        <dbReference type="Rhea" id="RHEA:12045"/>
    </physiologicalReaction>
</comment>
<keyword evidence="7" id="KW-1003">Cell membrane</keyword>
<evidence type="ECO:0000256" key="8">
    <source>
        <dbReference type="ARBA" id="ARBA00022692"/>
    </source>
</evidence>
<protein>
    <recommendedName>
        <fullName evidence="6">Phospholipase B1, membrane-associated</fullName>
        <ecNumber evidence="5">3.1.1.3</ecNumber>
        <ecNumber evidence="4">3.1.1.4</ecNumber>
        <ecNumber evidence="3">3.1.1.5</ecNumber>
    </recommendedName>
    <alternativeName>
        <fullName evidence="20">Lysophospholipase</fullName>
    </alternativeName>
    <alternativeName>
        <fullName evidence="21">Phospholipase A2</fullName>
    </alternativeName>
    <alternativeName>
        <fullName evidence="23">Phospholipase B/lipase</fullName>
    </alternativeName>
    <alternativeName>
        <fullName evidence="22">Triacylglycerol lipase</fullName>
    </alternativeName>
</protein>
<dbReference type="Gene3D" id="3.40.50.1110">
    <property type="entry name" value="SGNH hydrolase"/>
    <property type="match status" value="1"/>
</dbReference>
<comment type="similarity">
    <text evidence="2">Belongs to the 'GDSL' lipolytic enzyme family. Phospholipase B1 subfamily.</text>
</comment>
<comment type="catalytic activity">
    <reaction evidence="31">
        <text>a 1-O-alkyl-2-acyl-sn-glycero-3-phosphocholine + H2O = a 1-O-alkyl-sn-glycero-3-phosphocholine + a fatty acid + H(+)</text>
        <dbReference type="Rhea" id="RHEA:36231"/>
        <dbReference type="ChEBI" id="CHEBI:15377"/>
        <dbReference type="ChEBI" id="CHEBI:15378"/>
        <dbReference type="ChEBI" id="CHEBI:28868"/>
        <dbReference type="ChEBI" id="CHEBI:30909"/>
        <dbReference type="ChEBI" id="CHEBI:36702"/>
        <dbReference type="EC" id="3.1.1.4"/>
    </reaction>
    <physiologicalReaction direction="left-to-right" evidence="31">
        <dbReference type="Rhea" id="RHEA:36232"/>
    </physiologicalReaction>
</comment>
<comment type="catalytic activity">
    <reaction evidence="35">
        <text>1-octadecanoyl-2-(9Z,12Z)-octadecadienoyl-sn-glycerol + H2O = 1-octadecanoyl-sn-glycerol + (9Z,12Z)-octadecadienoate + H(+)</text>
        <dbReference type="Rhea" id="RHEA:40927"/>
        <dbReference type="ChEBI" id="CHEBI:15377"/>
        <dbReference type="ChEBI" id="CHEBI:15378"/>
        <dbReference type="ChEBI" id="CHEBI:30245"/>
        <dbReference type="ChEBI" id="CHEBI:75550"/>
        <dbReference type="ChEBI" id="CHEBI:77097"/>
    </reaction>
    <physiologicalReaction direction="left-to-right" evidence="35">
        <dbReference type="Rhea" id="RHEA:40928"/>
    </physiologicalReaction>
</comment>
<comment type="catalytic activity">
    <reaction evidence="36">
        <text>1,2,3-tri-(9Z-octadecenoyl)-glycerol + H2O = di-(9Z)-octadecenoylglycerol + (9Z)-octadecenoate + H(+)</text>
        <dbReference type="Rhea" id="RHEA:38575"/>
        <dbReference type="ChEBI" id="CHEBI:15377"/>
        <dbReference type="ChEBI" id="CHEBI:15378"/>
        <dbReference type="ChEBI" id="CHEBI:30823"/>
        <dbReference type="ChEBI" id="CHEBI:53753"/>
        <dbReference type="ChEBI" id="CHEBI:75945"/>
    </reaction>
    <physiologicalReaction direction="left-to-right" evidence="36">
        <dbReference type="Rhea" id="RHEA:38576"/>
    </physiologicalReaction>
</comment>
<comment type="catalytic activity">
    <reaction evidence="45">
        <text>1,3-di-(9Z-octadecenoyl)-glycerol + H2O = 1-(9Z-octadecenoyl)-glycerol + (9Z)-octadecenoate + H(+)</text>
        <dbReference type="Rhea" id="RHEA:39939"/>
        <dbReference type="ChEBI" id="CHEBI:15377"/>
        <dbReference type="ChEBI" id="CHEBI:15378"/>
        <dbReference type="ChEBI" id="CHEBI:30823"/>
        <dbReference type="ChEBI" id="CHEBI:75342"/>
        <dbReference type="ChEBI" id="CHEBI:75735"/>
    </reaction>
    <physiologicalReaction direction="left-to-right" evidence="45">
        <dbReference type="Rhea" id="RHEA:39940"/>
    </physiologicalReaction>
</comment>
<dbReference type="GO" id="GO:0004806">
    <property type="term" value="F:triacylglycerol lipase activity"/>
    <property type="evidence" value="ECO:0007669"/>
    <property type="project" value="UniProtKB-EC"/>
</dbReference>
<comment type="catalytic activity">
    <reaction evidence="43">
        <text>1-hexadecanoyl-2-(9Z)-octadecenoyl-3-octadecanoyl-sn-glycerol + H2O = 1-hexadecanoyl-3-octadecanoyl-sn-glycerol + (9Z)-octadecenoate + H(+)</text>
        <dbReference type="Rhea" id="RHEA:41103"/>
        <dbReference type="ChEBI" id="CHEBI:15377"/>
        <dbReference type="ChEBI" id="CHEBI:15378"/>
        <dbReference type="ChEBI" id="CHEBI:30823"/>
        <dbReference type="ChEBI" id="CHEBI:77623"/>
        <dbReference type="ChEBI" id="CHEBI:77624"/>
    </reaction>
    <physiologicalReaction direction="left-to-right" evidence="43">
        <dbReference type="Rhea" id="RHEA:41104"/>
    </physiologicalReaction>
</comment>
<evidence type="ECO:0000256" key="32">
    <source>
        <dbReference type="ARBA" id="ARBA00048058"/>
    </source>
</evidence>
<feature type="compositionally biased region" description="Low complexity" evidence="47">
    <location>
        <begin position="407"/>
        <end position="457"/>
    </location>
</feature>